<protein>
    <submittedName>
        <fullName evidence="2">Uncharacterized protein</fullName>
    </submittedName>
</protein>
<evidence type="ECO:0000313" key="2">
    <source>
        <dbReference type="EMBL" id="GES05451.1"/>
    </source>
</evidence>
<feature type="signal peptide" evidence="1">
    <location>
        <begin position="1"/>
        <end position="41"/>
    </location>
</feature>
<keyword evidence="3" id="KW-1185">Reference proteome</keyword>
<name>A0A5M3WEF1_9ACTN</name>
<dbReference type="EMBL" id="BLAD01000101">
    <property type="protein sequence ID" value="GES05451.1"/>
    <property type="molecule type" value="Genomic_DNA"/>
</dbReference>
<dbReference type="AlphaFoldDB" id="A0A5M3WEF1"/>
<feature type="chain" id="PRO_5024420424" evidence="1">
    <location>
        <begin position="42"/>
        <end position="275"/>
    </location>
</feature>
<dbReference type="Proteomes" id="UP000334990">
    <property type="component" value="Unassembled WGS sequence"/>
</dbReference>
<evidence type="ECO:0000313" key="3">
    <source>
        <dbReference type="Proteomes" id="UP000334990"/>
    </source>
</evidence>
<evidence type="ECO:0000256" key="1">
    <source>
        <dbReference type="SAM" id="SignalP"/>
    </source>
</evidence>
<comment type="caution">
    <text evidence="2">The sequence shown here is derived from an EMBL/GenBank/DDBJ whole genome shotgun (WGS) entry which is preliminary data.</text>
</comment>
<gene>
    <name evidence="2" type="ORF">Acor_75190</name>
</gene>
<dbReference type="RefSeq" id="WP_155341449.1">
    <property type="nucleotide sequence ID" value="NZ_BAAABN010000040.1"/>
</dbReference>
<dbReference type="OrthoDB" id="3536470at2"/>
<keyword evidence="1" id="KW-0732">Signal</keyword>
<reference evidence="2 3" key="1">
    <citation type="submission" date="2019-10" db="EMBL/GenBank/DDBJ databases">
        <title>Whole genome shotgun sequence of Acrocarpospora corrugata NBRC 13972.</title>
        <authorList>
            <person name="Ichikawa N."/>
            <person name="Kimura A."/>
            <person name="Kitahashi Y."/>
            <person name="Komaki H."/>
            <person name="Oguchi A."/>
        </authorList>
    </citation>
    <scope>NUCLEOTIDE SEQUENCE [LARGE SCALE GENOMIC DNA]</scope>
    <source>
        <strain evidence="2 3">NBRC 13972</strain>
    </source>
</reference>
<organism evidence="2 3">
    <name type="scientific">Acrocarpospora corrugata</name>
    <dbReference type="NCBI Taxonomy" id="35763"/>
    <lineage>
        <taxon>Bacteria</taxon>
        <taxon>Bacillati</taxon>
        <taxon>Actinomycetota</taxon>
        <taxon>Actinomycetes</taxon>
        <taxon>Streptosporangiales</taxon>
        <taxon>Streptosporangiaceae</taxon>
        <taxon>Acrocarpospora</taxon>
    </lineage>
</organism>
<proteinExistence type="predicted"/>
<accession>A0A5M3WEF1</accession>
<sequence length="275" mass="29598">MEGMFNHLPGLLAGPGRATALASATALAASLLAAPTPAAHAHETRAGHAVQDHVAPPFPTDPGAFFATALKKVYGPTIRLKWHSDAVVLKLGGEPSLSPAHGTLTVNIGDGWTRQNPTGTGASIGVSLDLVEFSGTFTAPNAPLREISSFAEVPVPLGELASLRPICVTHKFTGLGCDRQELRKLIAEYQRDPARFFRRFLRIYFPAQNTLDIPLRAVNRYGRVMYSSSDLALRNGNLLSFPPHNAGYYSAKEVGFTDEISYFGIAPMKMKVTTK</sequence>